<protein>
    <recommendedName>
        <fullName evidence="6">RWP-RK domain-containing protein</fullName>
    </recommendedName>
</protein>
<feature type="domain" description="RWP-RK" evidence="6">
    <location>
        <begin position="1"/>
        <end position="48"/>
    </location>
</feature>
<evidence type="ECO:0000256" key="1">
    <source>
        <dbReference type="ARBA" id="ARBA00023015"/>
    </source>
</evidence>
<evidence type="ECO:0000256" key="2">
    <source>
        <dbReference type="ARBA" id="ARBA00023125"/>
    </source>
</evidence>
<dbReference type="AlphaFoldDB" id="A0A7S0RM77"/>
<sequence>MGICATTLKRACRRHGIKRWPRRQIAKLSKALNQMGYAGAPPPALVHSAVTTDAVPGASTAPKPAPMPQVTNTALVQQQQQQQAAAAAAAAAAVVQQHQQQQHMKQFQAVQQQMQANQMPGMPGGMMPHMAMMGGMGMPNAMMNPAAMQAFMQQQATMASMMGHMGGMPQMPQMQQQQMQQQPQQPSFMQGGMDGMGPSTGGMQPGMGRVPSFGQNMMQFMFDDMTGSAAATGGAALVNELGPSGPSGMMLGGGSPGNNGNQPSAMHISSALLPVMNRGSVGNLGGASEMNMASGFSLPPSDLLDALDAGGHTGSLPMPNASTGGGSQHGASSQQQMAAIHDLFKNAPGSLESFMELLSDDLPVV</sequence>
<feature type="region of interest" description="Disordered" evidence="5">
    <location>
        <begin position="304"/>
        <end position="336"/>
    </location>
</feature>
<dbReference type="PROSITE" id="PS51519">
    <property type="entry name" value="RWP_RK"/>
    <property type="match status" value="1"/>
</dbReference>
<dbReference type="GO" id="GO:0003677">
    <property type="term" value="F:DNA binding"/>
    <property type="evidence" value="ECO:0007669"/>
    <property type="project" value="UniProtKB-KW"/>
</dbReference>
<evidence type="ECO:0000256" key="5">
    <source>
        <dbReference type="SAM" id="MobiDB-lite"/>
    </source>
</evidence>
<evidence type="ECO:0000259" key="6">
    <source>
        <dbReference type="PROSITE" id="PS51519"/>
    </source>
</evidence>
<dbReference type="InterPro" id="IPR003035">
    <property type="entry name" value="RWP-RK_dom"/>
</dbReference>
<keyword evidence="1" id="KW-0805">Transcription regulation</keyword>
<evidence type="ECO:0000256" key="4">
    <source>
        <dbReference type="ARBA" id="ARBA00023242"/>
    </source>
</evidence>
<dbReference type="Pfam" id="PF02042">
    <property type="entry name" value="RWP-RK"/>
    <property type="match status" value="1"/>
</dbReference>
<keyword evidence="4" id="KW-0539">Nucleus</keyword>
<gene>
    <name evidence="7" type="ORF">CLEI1391_LOCUS10041</name>
</gene>
<dbReference type="EMBL" id="HBFB01017902">
    <property type="protein sequence ID" value="CAD8681269.1"/>
    <property type="molecule type" value="Transcribed_RNA"/>
</dbReference>
<organism evidence="7">
    <name type="scientific">Chlamydomonas leiostraca</name>
    <dbReference type="NCBI Taxonomy" id="1034604"/>
    <lineage>
        <taxon>Eukaryota</taxon>
        <taxon>Viridiplantae</taxon>
        <taxon>Chlorophyta</taxon>
        <taxon>core chlorophytes</taxon>
        <taxon>Chlorophyceae</taxon>
        <taxon>CS clade</taxon>
        <taxon>Chlamydomonadales</taxon>
        <taxon>Chlamydomonadaceae</taxon>
        <taxon>Chlamydomonas</taxon>
    </lineage>
</organism>
<name>A0A7S0RM77_9CHLO</name>
<evidence type="ECO:0000313" key="7">
    <source>
        <dbReference type="EMBL" id="CAD8681269.1"/>
    </source>
</evidence>
<reference evidence="7" key="1">
    <citation type="submission" date="2021-01" db="EMBL/GenBank/DDBJ databases">
        <authorList>
            <person name="Corre E."/>
            <person name="Pelletier E."/>
            <person name="Niang G."/>
            <person name="Scheremetjew M."/>
            <person name="Finn R."/>
            <person name="Kale V."/>
            <person name="Holt S."/>
            <person name="Cochrane G."/>
            <person name="Meng A."/>
            <person name="Brown T."/>
            <person name="Cohen L."/>
        </authorList>
    </citation>
    <scope>NUCLEOTIDE SEQUENCE</scope>
    <source>
        <strain evidence="7">SAG 11-49</strain>
    </source>
</reference>
<keyword evidence="2" id="KW-0238">DNA-binding</keyword>
<accession>A0A7S0RM77</accession>
<evidence type="ECO:0000256" key="3">
    <source>
        <dbReference type="ARBA" id="ARBA00023163"/>
    </source>
</evidence>
<proteinExistence type="predicted"/>
<keyword evidence="3" id="KW-0804">Transcription</keyword>